<comment type="similarity">
    <text evidence="1">Belongs to the ABC transporter superfamily.</text>
</comment>
<dbReference type="GO" id="GO:0015658">
    <property type="term" value="F:branched-chain amino acid transmembrane transporter activity"/>
    <property type="evidence" value="ECO:0007669"/>
    <property type="project" value="TreeGrafter"/>
</dbReference>
<dbReference type="GO" id="GO:0016887">
    <property type="term" value="F:ATP hydrolysis activity"/>
    <property type="evidence" value="ECO:0007669"/>
    <property type="project" value="InterPro"/>
</dbReference>
<dbReference type="PANTHER" id="PTHR43820:SF4">
    <property type="entry name" value="HIGH-AFFINITY BRANCHED-CHAIN AMINO ACID TRANSPORT ATP-BINDING PROTEIN LIVF"/>
    <property type="match status" value="1"/>
</dbReference>
<evidence type="ECO:0000313" key="8">
    <source>
        <dbReference type="Proteomes" id="UP000655208"/>
    </source>
</evidence>
<dbReference type="Gene3D" id="3.40.50.300">
    <property type="entry name" value="P-loop containing nucleotide triphosphate hydrolases"/>
    <property type="match status" value="1"/>
</dbReference>
<dbReference type="PANTHER" id="PTHR43820">
    <property type="entry name" value="HIGH-AFFINITY BRANCHED-CHAIN AMINO ACID TRANSPORT ATP-BINDING PROTEIN LIVF"/>
    <property type="match status" value="1"/>
</dbReference>
<dbReference type="InterPro" id="IPR052156">
    <property type="entry name" value="BCAA_Transport_ATP-bd_LivF"/>
</dbReference>
<comment type="caution">
    <text evidence="7">The sequence shown here is derived from an EMBL/GenBank/DDBJ whole genome shotgun (WGS) entry which is preliminary data.</text>
</comment>
<dbReference type="PROSITE" id="PS00211">
    <property type="entry name" value="ABC_TRANSPORTER_1"/>
    <property type="match status" value="1"/>
</dbReference>
<evidence type="ECO:0000313" key="7">
    <source>
        <dbReference type="EMBL" id="GGL94748.1"/>
    </source>
</evidence>
<keyword evidence="2" id="KW-0813">Transport</keyword>
<dbReference type="GO" id="GO:0015807">
    <property type="term" value="P:L-amino acid transport"/>
    <property type="evidence" value="ECO:0007669"/>
    <property type="project" value="TreeGrafter"/>
</dbReference>
<dbReference type="GO" id="GO:0005524">
    <property type="term" value="F:ATP binding"/>
    <property type="evidence" value="ECO:0007669"/>
    <property type="project" value="UniProtKB-KW"/>
</dbReference>
<dbReference type="Pfam" id="PF00005">
    <property type="entry name" value="ABC_tran"/>
    <property type="match status" value="1"/>
</dbReference>
<proteinExistence type="inferred from homology"/>
<accession>A0A917ST18</accession>
<gene>
    <name evidence="7" type="ORF">GCM10011594_13210</name>
</gene>
<dbReference type="InterPro" id="IPR027417">
    <property type="entry name" value="P-loop_NTPase"/>
</dbReference>
<evidence type="ECO:0000256" key="4">
    <source>
        <dbReference type="ARBA" id="ARBA00022840"/>
    </source>
</evidence>
<keyword evidence="5" id="KW-0029">Amino-acid transport</keyword>
<evidence type="ECO:0000256" key="1">
    <source>
        <dbReference type="ARBA" id="ARBA00005417"/>
    </source>
</evidence>
<feature type="domain" description="ABC transporter" evidence="6">
    <location>
        <begin position="13"/>
        <end position="238"/>
    </location>
</feature>
<dbReference type="InterPro" id="IPR017871">
    <property type="entry name" value="ABC_transporter-like_CS"/>
</dbReference>
<evidence type="ECO:0000256" key="2">
    <source>
        <dbReference type="ARBA" id="ARBA00022448"/>
    </source>
</evidence>
<dbReference type="RefSeq" id="WP_188940672.1">
    <property type="nucleotide sequence ID" value="NZ_BMNA01000002.1"/>
</dbReference>
<keyword evidence="3" id="KW-0547">Nucleotide-binding</keyword>
<dbReference type="SUPFAM" id="SSF52540">
    <property type="entry name" value="P-loop containing nucleoside triphosphate hydrolases"/>
    <property type="match status" value="1"/>
</dbReference>
<name>A0A917ST18_9ACTN</name>
<reference evidence="7" key="2">
    <citation type="submission" date="2020-09" db="EMBL/GenBank/DDBJ databases">
        <authorList>
            <person name="Sun Q."/>
            <person name="Zhou Y."/>
        </authorList>
    </citation>
    <scope>NUCLEOTIDE SEQUENCE</scope>
    <source>
        <strain evidence="7">CGMCC 4.7308</strain>
    </source>
</reference>
<dbReference type="AlphaFoldDB" id="A0A917ST18"/>
<keyword evidence="4 7" id="KW-0067">ATP-binding</keyword>
<keyword evidence="8" id="KW-1185">Reference proteome</keyword>
<evidence type="ECO:0000256" key="3">
    <source>
        <dbReference type="ARBA" id="ARBA00022741"/>
    </source>
</evidence>
<reference evidence="7" key="1">
    <citation type="journal article" date="2014" name="Int. J. Syst. Evol. Microbiol.">
        <title>Complete genome sequence of Corynebacterium casei LMG S-19264T (=DSM 44701T), isolated from a smear-ripened cheese.</title>
        <authorList>
            <consortium name="US DOE Joint Genome Institute (JGI-PGF)"/>
            <person name="Walter F."/>
            <person name="Albersmeier A."/>
            <person name="Kalinowski J."/>
            <person name="Ruckert C."/>
        </authorList>
    </citation>
    <scope>NUCLEOTIDE SEQUENCE</scope>
    <source>
        <strain evidence="7">CGMCC 4.7308</strain>
    </source>
</reference>
<dbReference type="Proteomes" id="UP000655208">
    <property type="component" value="Unassembled WGS sequence"/>
</dbReference>
<dbReference type="InterPro" id="IPR003439">
    <property type="entry name" value="ABC_transporter-like_ATP-bd"/>
</dbReference>
<sequence>MTAGSRAAASAALRISNLRAGYGKARVLHGLDLAVEPGEMVGVAGPNGVGKSTLLKAISGLMPRMADRMEFGGAPLKQSPVDAVVQGIAHVPEGRRVLADLTVEENLRIGGIGGRVQDFASVRQGVVDRFPSIVPLLHRKAGLLSGGQQQLVAIARGLVAQPRLLMVDELSLGLSPTAVASISAATVSSCRELGASLLWVDQNLAILGKHCDRVILLRDGVAVDIDPRDTGATNSAYF</sequence>
<dbReference type="PROSITE" id="PS50893">
    <property type="entry name" value="ABC_TRANSPORTER_2"/>
    <property type="match status" value="1"/>
</dbReference>
<dbReference type="InterPro" id="IPR003593">
    <property type="entry name" value="AAA+_ATPase"/>
</dbReference>
<evidence type="ECO:0000259" key="6">
    <source>
        <dbReference type="PROSITE" id="PS50893"/>
    </source>
</evidence>
<organism evidence="7 8">
    <name type="scientific">Nakamurella endophytica</name>
    <dbReference type="NCBI Taxonomy" id="1748367"/>
    <lineage>
        <taxon>Bacteria</taxon>
        <taxon>Bacillati</taxon>
        <taxon>Actinomycetota</taxon>
        <taxon>Actinomycetes</taxon>
        <taxon>Nakamurellales</taxon>
        <taxon>Nakamurellaceae</taxon>
        <taxon>Nakamurella</taxon>
    </lineage>
</organism>
<evidence type="ECO:0000256" key="5">
    <source>
        <dbReference type="ARBA" id="ARBA00022970"/>
    </source>
</evidence>
<dbReference type="SMART" id="SM00382">
    <property type="entry name" value="AAA"/>
    <property type="match status" value="1"/>
</dbReference>
<dbReference type="EMBL" id="BMNA01000002">
    <property type="protein sequence ID" value="GGL94748.1"/>
    <property type="molecule type" value="Genomic_DNA"/>
</dbReference>
<protein>
    <submittedName>
        <fullName evidence="7">ABC transporter ATP-binding protein</fullName>
    </submittedName>
</protein>